<comment type="caution">
    <text evidence="1">The sequence shown here is derived from an EMBL/GenBank/DDBJ whole genome shotgun (WGS) entry which is preliminary data.</text>
</comment>
<evidence type="ECO:0000313" key="2">
    <source>
        <dbReference type="Proteomes" id="UP000036403"/>
    </source>
</evidence>
<dbReference type="Proteomes" id="UP000036403">
    <property type="component" value="Unassembled WGS sequence"/>
</dbReference>
<gene>
    <name evidence="1" type="ORF">RF55_13785</name>
</gene>
<organism evidence="1 2">
    <name type="scientific">Lasius niger</name>
    <name type="common">Black garden ant</name>
    <dbReference type="NCBI Taxonomy" id="67767"/>
    <lineage>
        <taxon>Eukaryota</taxon>
        <taxon>Metazoa</taxon>
        <taxon>Ecdysozoa</taxon>
        <taxon>Arthropoda</taxon>
        <taxon>Hexapoda</taxon>
        <taxon>Insecta</taxon>
        <taxon>Pterygota</taxon>
        <taxon>Neoptera</taxon>
        <taxon>Endopterygota</taxon>
        <taxon>Hymenoptera</taxon>
        <taxon>Apocrita</taxon>
        <taxon>Aculeata</taxon>
        <taxon>Formicoidea</taxon>
        <taxon>Formicidae</taxon>
        <taxon>Formicinae</taxon>
        <taxon>Lasius</taxon>
        <taxon>Lasius</taxon>
    </lineage>
</organism>
<evidence type="ECO:0000313" key="1">
    <source>
        <dbReference type="EMBL" id="KMQ87048.1"/>
    </source>
</evidence>
<name>A0A0J7K9H6_LASNI</name>
<sequence length="493" mass="57818">MPNRKKYSNLSKRQVFRRLAAQSKADIHVLHNSSLQLANELQSEDDIFYIRQRLCEEKYNFQPKINIESGGIHDIVENEIDIENIEMNDEDNIIHQGYYMVAPLRTDDTFRSRMNEEHHIAVSPFESLLIDMEFKKLYGEQYVTSNFHYLIHLNEDVKMYGPLDSYSSFDFENHMQILKRMLRKHANPLQQIHRRLSEKHNRDQHLQKKKNPNILNPLLKYPIVSELPLGCHSEHKILQFRTFELSNKRPDNCCFMTDATIVIIKHIGLIENMQYYVVFFDDFCNLVPANWINVESNDILWLPKNLKFNKHKMHYLQPDDDWLTYKCRKRLGPFESLQIANQIEEHCINASTNEDTDDVCEKALFLSQTEQKRRRKKPAYLDDTSEEEQECGSSCVSTEVFENNKALEKSFVQDKSFDSTLVLESTGGTIATLQKQTSTHLGKKACVEKIRDINRTTENLFRFSKQRRIEATTSANADLETDIVMSLHGSIER</sequence>
<keyword evidence="2" id="KW-1185">Reference proteome</keyword>
<feature type="non-terminal residue" evidence="1">
    <location>
        <position position="493"/>
    </location>
</feature>
<proteinExistence type="predicted"/>
<dbReference type="PaxDb" id="67767-A0A0J7K9H6"/>
<dbReference type="AlphaFoldDB" id="A0A0J7K9H6"/>
<accession>A0A0J7K9H6</accession>
<dbReference type="EMBL" id="LBMM01011068">
    <property type="protein sequence ID" value="KMQ87048.1"/>
    <property type="molecule type" value="Genomic_DNA"/>
</dbReference>
<reference evidence="1 2" key="1">
    <citation type="submission" date="2015-04" db="EMBL/GenBank/DDBJ databases">
        <title>Lasius niger genome sequencing.</title>
        <authorList>
            <person name="Konorov E.A."/>
            <person name="Nikitin M.A."/>
            <person name="Kirill M.V."/>
            <person name="Chang P."/>
        </authorList>
    </citation>
    <scope>NUCLEOTIDE SEQUENCE [LARGE SCALE GENOMIC DNA]</scope>
    <source>
        <tissue evidence="1">Whole</tissue>
    </source>
</reference>
<protein>
    <submittedName>
        <fullName evidence="1">Uncharacterized protein</fullName>
    </submittedName>
</protein>
<dbReference type="PANTHER" id="PTHR33053">
    <property type="entry name" value="PROTEIN, PUTATIVE-RELATED"/>
    <property type="match status" value="1"/>
</dbReference>
<dbReference type="OrthoDB" id="10028922at2759"/>